<evidence type="ECO:0000256" key="10">
    <source>
        <dbReference type="RuleBase" id="RU000304"/>
    </source>
</evidence>
<evidence type="ECO:0000256" key="2">
    <source>
        <dbReference type="ARBA" id="ARBA00022527"/>
    </source>
</evidence>
<feature type="binding site" evidence="9">
    <location>
        <position position="43"/>
    </location>
    <ligand>
        <name>ATP</name>
        <dbReference type="ChEBI" id="CHEBI:30616"/>
    </ligand>
</feature>
<dbReference type="SMART" id="SM00220">
    <property type="entry name" value="S_TKc"/>
    <property type="match status" value="1"/>
</dbReference>
<evidence type="ECO:0000256" key="6">
    <source>
        <dbReference type="ARBA" id="ARBA00022840"/>
    </source>
</evidence>
<dbReference type="SUPFAM" id="SSF56112">
    <property type="entry name" value="Protein kinase-like (PK-like)"/>
    <property type="match status" value="1"/>
</dbReference>
<feature type="region of interest" description="Disordered" evidence="11">
    <location>
        <begin position="376"/>
        <end position="397"/>
    </location>
</feature>
<dbReference type="Pfam" id="PF00069">
    <property type="entry name" value="Pkinase"/>
    <property type="match status" value="1"/>
</dbReference>
<dbReference type="GO" id="GO:0007165">
    <property type="term" value="P:signal transduction"/>
    <property type="evidence" value="ECO:0007669"/>
    <property type="project" value="TreeGrafter"/>
</dbReference>
<feature type="domain" description="Protein kinase" evidence="12">
    <location>
        <begin position="10"/>
        <end position="336"/>
    </location>
</feature>
<evidence type="ECO:0000313" key="14">
    <source>
        <dbReference type="Proteomes" id="UP000189911"/>
    </source>
</evidence>
<dbReference type="PANTHER" id="PTHR43895:SF32">
    <property type="entry name" value="SERINE_THREONINE-PROTEIN KINASE CHK1"/>
    <property type="match status" value="1"/>
</dbReference>
<evidence type="ECO:0000256" key="11">
    <source>
        <dbReference type="SAM" id="MobiDB-lite"/>
    </source>
</evidence>
<dbReference type="InterPro" id="IPR017441">
    <property type="entry name" value="Protein_kinase_ATP_BS"/>
</dbReference>
<evidence type="ECO:0000259" key="12">
    <source>
        <dbReference type="PROSITE" id="PS50011"/>
    </source>
</evidence>
<evidence type="ECO:0000256" key="3">
    <source>
        <dbReference type="ARBA" id="ARBA00022679"/>
    </source>
</evidence>
<dbReference type="InterPro" id="IPR008271">
    <property type="entry name" value="Ser/Thr_kinase_AS"/>
</dbReference>
<reference evidence="14" key="1">
    <citation type="submission" date="2016-03" db="EMBL/GenBank/DDBJ databases">
        <authorList>
            <person name="Devillers Hugo."/>
        </authorList>
    </citation>
    <scope>NUCLEOTIDE SEQUENCE [LARGE SCALE GENOMIC DNA]</scope>
</reference>
<evidence type="ECO:0000256" key="5">
    <source>
        <dbReference type="ARBA" id="ARBA00022777"/>
    </source>
</evidence>
<evidence type="ECO:0000256" key="7">
    <source>
        <dbReference type="ARBA" id="ARBA00047899"/>
    </source>
</evidence>
<keyword evidence="2 10" id="KW-0723">Serine/threonine-protein kinase</keyword>
<dbReference type="InterPro" id="IPR011009">
    <property type="entry name" value="Kinase-like_dom_sf"/>
</dbReference>
<keyword evidence="5" id="KW-0418">Kinase</keyword>
<sequence length="457" mass="51489">MLTNCQINNFKLNRQIGSGAYGLVFHAVDLITENEYAIKAVVKGTAQLDSSAGDAAPGASPEIKRSTMLQTQLYYYFKSFQNRLFLPTVDLDSIRDLSDSQLEGAPHFREIAMHLRVHAHPNIVTVHQVLESPLATFMVLDYCSRDLFTSIVDHQYFAKNGMLVKQVFLQLCSVIQHCHARGIYHCDIKPENILLDEHDNVCMCDFGLSTQAEKLPANVCVGSSYYMAPERISCPSSVQNADNLTPALFPTWAGDIWSLGIILVNLTCIRNPWLKAHQVEDNTFSYFVKDSKVLLKILPVSQQLYEILSDILKLEPTARASLTDIMERVADCTSFTNSGPLSEVASLSDPQRQRFLINHRGLSIKQMLHNYHSDDECDRSYSQGESDTEVTSEEESYRQTCLVDSASTRSVDAEPTKQQSHVGKQLPFPVDFQMNLLTKNMSVVTNYSSHSRWLPQY</sequence>
<proteinExistence type="inferred from homology"/>
<dbReference type="OrthoDB" id="541276at2759"/>
<accession>A0A1G4JWF3</accession>
<keyword evidence="6 9" id="KW-0067">ATP-binding</keyword>
<dbReference type="Proteomes" id="UP000189911">
    <property type="component" value="Chromosome E"/>
</dbReference>
<comment type="similarity">
    <text evidence="10">Belongs to the protein kinase superfamily.</text>
</comment>
<comment type="catalytic activity">
    <reaction evidence="7">
        <text>L-threonyl-[protein] + ATP = O-phospho-L-threonyl-[protein] + ADP + H(+)</text>
        <dbReference type="Rhea" id="RHEA:46608"/>
        <dbReference type="Rhea" id="RHEA-COMP:11060"/>
        <dbReference type="Rhea" id="RHEA-COMP:11605"/>
        <dbReference type="ChEBI" id="CHEBI:15378"/>
        <dbReference type="ChEBI" id="CHEBI:30013"/>
        <dbReference type="ChEBI" id="CHEBI:30616"/>
        <dbReference type="ChEBI" id="CHEBI:61977"/>
        <dbReference type="ChEBI" id="CHEBI:456216"/>
        <dbReference type="EC" id="2.7.11.1"/>
    </reaction>
</comment>
<evidence type="ECO:0000256" key="8">
    <source>
        <dbReference type="ARBA" id="ARBA00048679"/>
    </source>
</evidence>
<dbReference type="InterPro" id="IPR000719">
    <property type="entry name" value="Prot_kinase_dom"/>
</dbReference>
<dbReference type="Gene3D" id="3.30.200.20">
    <property type="entry name" value="Phosphorylase Kinase, domain 1"/>
    <property type="match status" value="1"/>
</dbReference>
<dbReference type="PROSITE" id="PS50011">
    <property type="entry name" value="PROTEIN_KINASE_DOM"/>
    <property type="match status" value="1"/>
</dbReference>
<evidence type="ECO:0000256" key="1">
    <source>
        <dbReference type="ARBA" id="ARBA00012513"/>
    </source>
</evidence>
<name>A0A1G4JWF3_9SACH</name>
<dbReference type="EC" id="2.7.11.1" evidence="1"/>
<organism evidence="13 14">
    <name type="scientific">Lachancea nothofagi CBS 11611</name>
    <dbReference type="NCBI Taxonomy" id="1266666"/>
    <lineage>
        <taxon>Eukaryota</taxon>
        <taxon>Fungi</taxon>
        <taxon>Dikarya</taxon>
        <taxon>Ascomycota</taxon>
        <taxon>Saccharomycotina</taxon>
        <taxon>Saccharomycetes</taxon>
        <taxon>Saccharomycetales</taxon>
        <taxon>Saccharomycetaceae</taxon>
        <taxon>Lachancea</taxon>
    </lineage>
</organism>
<keyword evidence="14" id="KW-1185">Reference proteome</keyword>
<comment type="catalytic activity">
    <reaction evidence="8">
        <text>L-seryl-[protein] + ATP = O-phospho-L-seryl-[protein] + ADP + H(+)</text>
        <dbReference type="Rhea" id="RHEA:17989"/>
        <dbReference type="Rhea" id="RHEA-COMP:9863"/>
        <dbReference type="Rhea" id="RHEA-COMP:11604"/>
        <dbReference type="ChEBI" id="CHEBI:15378"/>
        <dbReference type="ChEBI" id="CHEBI:29999"/>
        <dbReference type="ChEBI" id="CHEBI:30616"/>
        <dbReference type="ChEBI" id="CHEBI:83421"/>
        <dbReference type="ChEBI" id="CHEBI:456216"/>
        <dbReference type="EC" id="2.7.11.1"/>
    </reaction>
</comment>
<evidence type="ECO:0000256" key="9">
    <source>
        <dbReference type="PROSITE-ProRule" id="PRU10141"/>
    </source>
</evidence>
<dbReference type="GO" id="GO:0004674">
    <property type="term" value="F:protein serine/threonine kinase activity"/>
    <property type="evidence" value="ECO:0007669"/>
    <property type="project" value="UniProtKB-KW"/>
</dbReference>
<keyword evidence="4 9" id="KW-0547">Nucleotide-binding</keyword>
<keyword evidence="3" id="KW-0808">Transferase</keyword>
<protein>
    <recommendedName>
        <fullName evidence="1">non-specific serine/threonine protein kinase</fullName>
        <ecNumber evidence="1">2.7.11.1</ecNumber>
    </recommendedName>
</protein>
<dbReference type="Gene3D" id="1.10.510.10">
    <property type="entry name" value="Transferase(Phosphotransferase) domain 1"/>
    <property type="match status" value="1"/>
</dbReference>
<dbReference type="PROSITE" id="PS00108">
    <property type="entry name" value="PROTEIN_KINASE_ST"/>
    <property type="match status" value="1"/>
</dbReference>
<dbReference type="GO" id="GO:0005524">
    <property type="term" value="F:ATP binding"/>
    <property type="evidence" value="ECO:0007669"/>
    <property type="project" value="UniProtKB-UniRule"/>
</dbReference>
<gene>
    <name evidence="13" type="ORF">LANO_0E10330G</name>
</gene>
<dbReference type="EMBL" id="LT598451">
    <property type="protein sequence ID" value="SCU95428.1"/>
    <property type="molecule type" value="Genomic_DNA"/>
</dbReference>
<dbReference type="PANTHER" id="PTHR43895">
    <property type="entry name" value="CALCIUM/CALMODULIN-DEPENDENT PROTEIN KINASE KINASE-RELATED"/>
    <property type="match status" value="1"/>
</dbReference>
<evidence type="ECO:0000313" key="13">
    <source>
        <dbReference type="EMBL" id="SCU95428.1"/>
    </source>
</evidence>
<dbReference type="PROSITE" id="PS00107">
    <property type="entry name" value="PROTEIN_KINASE_ATP"/>
    <property type="match status" value="1"/>
</dbReference>
<evidence type="ECO:0000256" key="4">
    <source>
        <dbReference type="ARBA" id="ARBA00022741"/>
    </source>
</evidence>
<dbReference type="AlphaFoldDB" id="A0A1G4JWF3"/>